<evidence type="ECO:0000256" key="1">
    <source>
        <dbReference type="SAM" id="Phobius"/>
    </source>
</evidence>
<feature type="transmembrane region" description="Helical" evidence="1">
    <location>
        <begin position="102"/>
        <end position="119"/>
    </location>
</feature>
<accession>A0A9D1G821</accession>
<reference evidence="2" key="1">
    <citation type="submission" date="2020-10" db="EMBL/GenBank/DDBJ databases">
        <authorList>
            <person name="Gilroy R."/>
        </authorList>
    </citation>
    <scope>NUCLEOTIDE SEQUENCE</scope>
    <source>
        <strain evidence="2">14508</strain>
    </source>
</reference>
<feature type="transmembrane region" description="Helical" evidence="1">
    <location>
        <begin position="60"/>
        <end position="81"/>
    </location>
</feature>
<keyword evidence="1" id="KW-1133">Transmembrane helix</keyword>
<feature type="transmembrane region" description="Helical" evidence="1">
    <location>
        <begin position="131"/>
        <end position="152"/>
    </location>
</feature>
<evidence type="ECO:0000313" key="2">
    <source>
        <dbReference type="EMBL" id="HIT17252.1"/>
    </source>
</evidence>
<protein>
    <submittedName>
        <fullName evidence="2">Uncharacterized protein</fullName>
    </submittedName>
</protein>
<gene>
    <name evidence="2" type="ORF">IAD04_02585</name>
</gene>
<evidence type="ECO:0000313" key="3">
    <source>
        <dbReference type="Proteomes" id="UP000886893"/>
    </source>
</evidence>
<dbReference type="EMBL" id="DVKI01000082">
    <property type="protein sequence ID" value="HIT17252.1"/>
    <property type="molecule type" value="Genomic_DNA"/>
</dbReference>
<keyword evidence="1" id="KW-0812">Transmembrane</keyword>
<reference evidence="2" key="2">
    <citation type="journal article" date="2021" name="PeerJ">
        <title>Extensive microbial diversity within the chicken gut microbiome revealed by metagenomics and culture.</title>
        <authorList>
            <person name="Gilroy R."/>
            <person name="Ravi A."/>
            <person name="Getino M."/>
            <person name="Pursley I."/>
            <person name="Horton D.L."/>
            <person name="Alikhan N.F."/>
            <person name="Baker D."/>
            <person name="Gharbi K."/>
            <person name="Hall N."/>
            <person name="Watson M."/>
            <person name="Adriaenssens E.M."/>
            <person name="Foster-Nyarko E."/>
            <person name="Jarju S."/>
            <person name="Secka A."/>
            <person name="Antonio M."/>
            <person name="Oren A."/>
            <person name="Chaudhuri R.R."/>
            <person name="La Ragione R."/>
            <person name="Hildebrand F."/>
            <person name="Pallen M.J."/>
        </authorList>
    </citation>
    <scope>NUCLEOTIDE SEQUENCE</scope>
    <source>
        <strain evidence="2">14508</strain>
    </source>
</reference>
<dbReference type="AlphaFoldDB" id="A0A9D1G821"/>
<organism evidence="2 3">
    <name type="scientific">Candidatus Caccosoma faecigallinarum</name>
    <dbReference type="NCBI Taxonomy" id="2840720"/>
    <lineage>
        <taxon>Bacteria</taxon>
        <taxon>Bacillati</taxon>
        <taxon>Bacillota</taxon>
        <taxon>Bacillota incertae sedis</taxon>
        <taxon>Candidatus Caccosoma</taxon>
    </lineage>
</organism>
<proteinExistence type="predicted"/>
<dbReference type="Proteomes" id="UP000886893">
    <property type="component" value="Unassembled WGS sequence"/>
</dbReference>
<sequence length="162" mass="18424">MKKIWGWISGMILSVLILICMAFPAMKNDNSRLAMAEFFKEPSVVNFGEMMTVYHNIIRFSQLVLIIATILFLLFSIVVLLEHYSLLKMKLPMQLMTKIMSLVMLLSAVVSFVGCLLYLKNSSSQYHLRLGLASILAMILTLANSSIQWFAIKKTQPTLQEQ</sequence>
<name>A0A9D1G821_9FIRM</name>
<keyword evidence="1" id="KW-0472">Membrane</keyword>
<comment type="caution">
    <text evidence="2">The sequence shown here is derived from an EMBL/GenBank/DDBJ whole genome shotgun (WGS) entry which is preliminary data.</text>
</comment>